<dbReference type="EMBL" id="LT906449">
    <property type="protein sequence ID" value="SNV06507.1"/>
    <property type="molecule type" value="Genomic_DNA"/>
</dbReference>
<organism evidence="2 4">
    <name type="scientific">Capnocytophaga haemolytica</name>
    <dbReference type="NCBI Taxonomy" id="45243"/>
    <lineage>
        <taxon>Bacteria</taxon>
        <taxon>Pseudomonadati</taxon>
        <taxon>Bacteroidota</taxon>
        <taxon>Flavobacteriia</taxon>
        <taxon>Flavobacteriales</taxon>
        <taxon>Flavobacteriaceae</taxon>
        <taxon>Capnocytophaga</taxon>
    </lineage>
</organism>
<dbReference type="Gene3D" id="3.40.1000.10">
    <property type="entry name" value="Mog1/PsbP, alpha/beta/alpha sandwich"/>
    <property type="match status" value="1"/>
</dbReference>
<sequence length="196" mass="22781">MRLLKQKVNVLTMLILLTSCRIREGSTDGLQLVKVDDKYEVELPNSFTKRANLYDDASLQYANNRSEVFVAIIDEDRDETNDILYEVLKDSLANTSKKAFLKSFSLNDYFNICKKGWSDAKMMYPAPKEIKKVMINDRPAFVVETTENVNGNEVYYIVAILETDKAYYQIFTWTLDSKKDKYSQQMKDIINSFDEL</sequence>
<name>A0AAX2H046_9FLAO</name>
<evidence type="ECO:0000313" key="3">
    <source>
        <dbReference type="Proteomes" id="UP000065822"/>
    </source>
</evidence>
<dbReference type="AlphaFoldDB" id="A0AAX2H046"/>
<dbReference type="PROSITE" id="PS51257">
    <property type="entry name" value="PROKAR_LIPOPROTEIN"/>
    <property type="match status" value="1"/>
</dbReference>
<keyword evidence="3" id="KW-1185">Reference proteome</keyword>
<accession>A0AAX2H046</accession>
<reference evidence="2 4" key="2">
    <citation type="submission" date="2017-06" db="EMBL/GenBank/DDBJ databases">
        <authorList>
            <consortium name="Pathogen Informatics"/>
        </authorList>
    </citation>
    <scope>NUCLEOTIDE SEQUENCE [LARGE SCALE GENOMIC DNA]</scope>
    <source>
        <strain evidence="2 4">NCTC12947</strain>
    </source>
</reference>
<evidence type="ECO:0000313" key="4">
    <source>
        <dbReference type="Proteomes" id="UP000215539"/>
    </source>
</evidence>
<dbReference type="Proteomes" id="UP000215539">
    <property type="component" value="Chromosome 1"/>
</dbReference>
<reference evidence="1 3" key="1">
    <citation type="submission" date="2016-02" db="EMBL/GenBank/DDBJ databases">
        <authorList>
            <person name="Holder M.E."/>
            <person name="Ajami N.J."/>
            <person name="Petrosino J.F."/>
        </authorList>
    </citation>
    <scope>NUCLEOTIDE SEQUENCE [LARGE SCALE GENOMIC DNA]</scope>
    <source>
        <strain evidence="1 3">CCUG 32990</strain>
    </source>
</reference>
<evidence type="ECO:0000313" key="2">
    <source>
        <dbReference type="EMBL" id="SNV06507.1"/>
    </source>
</evidence>
<proteinExistence type="predicted"/>
<dbReference type="RefSeq" id="WP_066428823.1">
    <property type="nucleotide sequence ID" value="NZ_CP014227.1"/>
</dbReference>
<dbReference type="Proteomes" id="UP000065822">
    <property type="component" value="Chromosome"/>
</dbReference>
<evidence type="ECO:0000313" key="1">
    <source>
        <dbReference type="EMBL" id="AMD84905.1"/>
    </source>
</evidence>
<dbReference type="KEGG" id="chg:AXF12_04855"/>
<dbReference type="EMBL" id="CP014227">
    <property type="protein sequence ID" value="AMD84905.1"/>
    <property type="molecule type" value="Genomic_DNA"/>
</dbReference>
<gene>
    <name evidence="1" type="ORF">AXF12_04855</name>
    <name evidence="2" type="ORF">SAMEA44541418_00755</name>
</gene>
<protein>
    <submittedName>
        <fullName evidence="2">Tfp pilus assembly protein, major pilin PilA</fullName>
    </submittedName>
</protein>